<name>A0A1V9G0M2_9BACT</name>
<keyword evidence="5 7" id="KW-0472">Membrane</keyword>
<dbReference type="NCBIfam" id="TIGR04056">
    <property type="entry name" value="OMP_RagA_SusC"/>
    <property type="match status" value="1"/>
</dbReference>
<evidence type="ECO:0000259" key="8">
    <source>
        <dbReference type="Pfam" id="PF07715"/>
    </source>
</evidence>
<gene>
    <name evidence="9" type="ORF">A3860_22250</name>
</gene>
<evidence type="ECO:0000256" key="5">
    <source>
        <dbReference type="ARBA" id="ARBA00023136"/>
    </source>
</evidence>
<dbReference type="EMBL" id="LVYD01000043">
    <property type="protein sequence ID" value="OQP64130.1"/>
    <property type="molecule type" value="Genomic_DNA"/>
</dbReference>
<keyword evidence="2 7" id="KW-0813">Transport</keyword>
<evidence type="ECO:0000256" key="3">
    <source>
        <dbReference type="ARBA" id="ARBA00022452"/>
    </source>
</evidence>
<comment type="subcellular location">
    <subcellularLocation>
        <location evidence="1 7">Cell outer membrane</location>
        <topology evidence="1 7">Multi-pass membrane protein</topology>
    </subcellularLocation>
</comment>
<reference evidence="9 10" key="1">
    <citation type="submission" date="2016-03" db="EMBL/GenBank/DDBJ databases">
        <title>Niastella vici sp. nov., isolated from farmland soil.</title>
        <authorList>
            <person name="Chen L."/>
            <person name="Wang D."/>
            <person name="Yang S."/>
            <person name="Wang G."/>
        </authorList>
    </citation>
    <scope>NUCLEOTIDE SEQUENCE [LARGE SCALE GENOMIC DNA]</scope>
    <source>
        <strain evidence="9 10">DJ57</strain>
    </source>
</reference>
<proteinExistence type="inferred from homology"/>
<dbReference type="Proteomes" id="UP000192796">
    <property type="component" value="Unassembled WGS sequence"/>
</dbReference>
<dbReference type="InterPro" id="IPR023996">
    <property type="entry name" value="TonB-dep_OMP_SusC/RagA"/>
</dbReference>
<dbReference type="InterPro" id="IPR039426">
    <property type="entry name" value="TonB-dep_rcpt-like"/>
</dbReference>
<dbReference type="Gene3D" id="2.40.170.20">
    <property type="entry name" value="TonB-dependent receptor, beta-barrel domain"/>
    <property type="match status" value="1"/>
</dbReference>
<sequence>MILFILWSIIPYDATAQQKRIFGKVFNSSNLPMPGVNVQLKGTNIGTFTDPKGFFTLMVPDTKPVVLVASSVGYTSQEVDVTDNNGEVTITLREVETVLSDVVVVGYGTSRKKDLTGSVGSVGLSSIDKTPVFGTSQLLSGRVAGVQVTQTNSQPGASLTVRIRGTNSITSSSDPLYVIDGYAGADITALNPNDIASIDVLKDASATAIYGSRGANGVVIITTRRGSTGKKGVNFDVYTGVQRVANKLDMMNAQQYARFVNEAAPKTNPAYAVPYTDAQIDAMGKGTDWQDELFRSAQISNFNLGFNGGTADAKYYLSMNYFTQDGIIIGSNYKRGTLRFNLDNKISNQLKMGLSSQISYENQLQANVNTTGGSGGGTLLDALLSSPITPVYDSTGAYTFKNGPQPYAIEVGNPVAAANLNSDKNKNTRIFANVFGEWEPVKGLKLRSSFGGEYRNYRNDVFRPSTTYLGAQNNGYAQVVTNNNYNWLNENTITLDKKLGSGHVINAVAGFTYQEFKNASVTSTVTTLSTNNLLTDNLGIGTAADGSSTTRNALASFLGRLNYRLFERYLFTFTFRADGSSRFGVNNKWGYFPSGAIAWRVKDEAFLKNVEAISDLKVRASYGATGNQEIGSYLSQKQYTANSYVLNRARVSGFSPNNLPNPDLVWEATKALDAGFDLAILGGRVQITADYYDKKTTKLLFQVALPSTSGFSTMTQNIGSVQNKGIELAINTINIDQKNIKWSTSFNISANRNKILDLGAVPFQYTGNVSSNLFPGGRNSSILQVGRPIGEFYGYVFDGIWQTQDQINKSGTKQSVKPGDPIYKDLNGDSALDGTFDRTIIGHALPKFTYGFNSSLTVGHFNLFVLIQGVQGVDILNENKIEMENGVPYANKFAYVATDSWRGEGTSNKLPAVWSTYRRSLGVTSDMIENGSYLRFKTITLSYDLPLPRLTPVFKTASIYATAQNLITITDYSGYDPEVNSYSNTSGNYTSLNIDYNPYPNIKTYTVGMKLGF</sequence>
<evidence type="ECO:0000256" key="6">
    <source>
        <dbReference type="ARBA" id="ARBA00023237"/>
    </source>
</evidence>
<dbReference type="SUPFAM" id="SSF56935">
    <property type="entry name" value="Porins"/>
    <property type="match status" value="1"/>
</dbReference>
<dbReference type="Gene3D" id="2.170.130.10">
    <property type="entry name" value="TonB-dependent receptor, plug domain"/>
    <property type="match status" value="1"/>
</dbReference>
<evidence type="ECO:0000256" key="2">
    <source>
        <dbReference type="ARBA" id="ARBA00022448"/>
    </source>
</evidence>
<dbReference type="AlphaFoldDB" id="A0A1V9G0M2"/>
<accession>A0A1V9G0M2</accession>
<dbReference type="NCBIfam" id="TIGR04057">
    <property type="entry name" value="SusC_RagA_signa"/>
    <property type="match status" value="1"/>
</dbReference>
<dbReference type="PROSITE" id="PS52016">
    <property type="entry name" value="TONB_DEPENDENT_REC_3"/>
    <property type="match status" value="1"/>
</dbReference>
<dbReference type="InterPro" id="IPR036942">
    <property type="entry name" value="Beta-barrel_TonB_sf"/>
</dbReference>
<dbReference type="Pfam" id="PF13715">
    <property type="entry name" value="CarbopepD_reg_2"/>
    <property type="match status" value="1"/>
</dbReference>
<dbReference type="InterPro" id="IPR012910">
    <property type="entry name" value="Plug_dom"/>
</dbReference>
<evidence type="ECO:0000256" key="1">
    <source>
        <dbReference type="ARBA" id="ARBA00004571"/>
    </source>
</evidence>
<dbReference type="InterPro" id="IPR008969">
    <property type="entry name" value="CarboxyPept-like_regulatory"/>
</dbReference>
<keyword evidence="4 7" id="KW-0812">Transmembrane</keyword>
<dbReference type="Gene3D" id="2.60.40.1120">
    <property type="entry name" value="Carboxypeptidase-like, regulatory domain"/>
    <property type="match status" value="1"/>
</dbReference>
<dbReference type="InterPro" id="IPR023997">
    <property type="entry name" value="TonB-dep_OMP_SusC/RagA_CS"/>
</dbReference>
<evidence type="ECO:0000313" key="10">
    <source>
        <dbReference type="Proteomes" id="UP000192796"/>
    </source>
</evidence>
<dbReference type="InterPro" id="IPR037066">
    <property type="entry name" value="Plug_dom_sf"/>
</dbReference>
<evidence type="ECO:0000313" key="9">
    <source>
        <dbReference type="EMBL" id="OQP64130.1"/>
    </source>
</evidence>
<organism evidence="9 10">
    <name type="scientific">Niastella vici</name>
    <dbReference type="NCBI Taxonomy" id="1703345"/>
    <lineage>
        <taxon>Bacteria</taxon>
        <taxon>Pseudomonadati</taxon>
        <taxon>Bacteroidota</taxon>
        <taxon>Chitinophagia</taxon>
        <taxon>Chitinophagales</taxon>
        <taxon>Chitinophagaceae</taxon>
        <taxon>Niastella</taxon>
    </lineage>
</organism>
<feature type="domain" description="TonB-dependent receptor plug" evidence="8">
    <location>
        <begin position="112"/>
        <end position="218"/>
    </location>
</feature>
<dbReference type="GO" id="GO:0009279">
    <property type="term" value="C:cell outer membrane"/>
    <property type="evidence" value="ECO:0007669"/>
    <property type="project" value="UniProtKB-SubCell"/>
</dbReference>
<protein>
    <recommendedName>
        <fullName evidence="8">TonB-dependent receptor plug domain-containing protein</fullName>
    </recommendedName>
</protein>
<evidence type="ECO:0000256" key="7">
    <source>
        <dbReference type="PROSITE-ProRule" id="PRU01360"/>
    </source>
</evidence>
<comment type="caution">
    <text evidence="9">The sequence shown here is derived from an EMBL/GenBank/DDBJ whole genome shotgun (WGS) entry which is preliminary data.</text>
</comment>
<dbReference type="SUPFAM" id="SSF49464">
    <property type="entry name" value="Carboxypeptidase regulatory domain-like"/>
    <property type="match status" value="1"/>
</dbReference>
<comment type="similarity">
    <text evidence="7">Belongs to the TonB-dependent receptor family.</text>
</comment>
<keyword evidence="6 7" id="KW-0998">Cell outer membrane</keyword>
<dbReference type="STRING" id="1703345.A3860_22250"/>
<keyword evidence="10" id="KW-1185">Reference proteome</keyword>
<keyword evidence="3 7" id="KW-1134">Transmembrane beta strand</keyword>
<dbReference type="Pfam" id="PF07715">
    <property type="entry name" value="Plug"/>
    <property type="match status" value="1"/>
</dbReference>
<evidence type="ECO:0000256" key="4">
    <source>
        <dbReference type="ARBA" id="ARBA00022692"/>
    </source>
</evidence>